<organism evidence="1 2">
    <name type="scientific">Microcystis aeruginosa PCC 9432</name>
    <dbReference type="NCBI Taxonomy" id="1160280"/>
    <lineage>
        <taxon>Bacteria</taxon>
        <taxon>Bacillati</taxon>
        <taxon>Cyanobacteriota</taxon>
        <taxon>Cyanophyceae</taxon>
        <taxon>Oscillatoriophycideae</taxon>
        <taxon>Chroococcales</taxon>
        <taxon>Microcystaceae</taxon>
        <taxon>Microcystis</taxon>
    </lineage>
</organism>
<dbReference type="AlphaFoldDB" id="A0A822LBG9"/>
<dbReference type="EMBL" id="CAIH01000267">
    <property type="protein sequence ID" value="CCH93860.1"/>
    <property type="molecule type" value="Genomic_DNA"/>
</dbReference>
<sequence>MEVSHATDLLLTRGILPTLTKLSTHFRIFRAINFIFTISTVKIRSFQDS</sequence>
<accession>A0A822LBG9</accession>
<comment type="caution">
    <text evidence="1">The sequence shown here is derived from an EMBL/GenBank/DDBJ whole genome shotgun (WGS) entry which is preliminary data.</text>
</comment>
<evidence type="ECO:0008006" key="3">
    <source>
        <dbReference type="Google" id="ProtNLM"/>
    </source>
</evidence>
<reference evidence="1 2" key="1">
    <citation type="submission" date="2012-04" db="EMBL/GenBank/DDBJ databases">
        <authorList>
            <person name="Genoscope - CEA"/>
        </authorList>
    </citation>
    <scope>NUCLEOTIDE SEQUENCE [LARGE SCALE GENOMIC DNA]</scope>
    <source>
        <strain evidence="1 2">9432</strain>
    </source>
</reference>
<proteinExistence type="predicted"/>
<name>A0A822LBG9_MICAE</name>
<gene>
    <name evidence="1" type="ORF">MICCA_3390002</name>
</gene>
<evidence type="ECO:0000313" key="2">
    <source>
        <dbReference type="Proteomes" id="UP000005806"/>
    </source>
</evidence>
<evidence type="ECO:0000313" key="1">
    <source>
        <dbReference type="EMBL" id="CCH93860.1"/>
    </source>
</evidence>
<protein>
    <recommendedName>
        <fullName evidence="3">Transposase</fullName>
    </recommendedName>
</protein>
<dbReference type="Proteomes" id="UP000005806">
    <property type="component" value="Unassembled WGS sequence"/>
</dbReference>